<dbReference type="AlphaFoldDB" id="A0AAV1XW30"/>
<organism evidence="1 2">
    <name type="scientific">Lupinus luteus</name>
    <name type="common">European yellow lupine</name>
    <dbReference type="NCBI Taxonomy" id="3873"/>
    <lineage>
        <taxon>Eukaryota</taxon>
        <taxon>Viridiplantae</taxon>
        <taxon>Streptophyta</taxon>
        <taxon>Embryophyta</taxon>
        <taxon>Tracheophyta</taxon>
        <taxon>Spermatophyta</taxon>
        <taxon>Magnoliopsida</taxon>
        <taxon>eudicotyledons</taxon>
        <taxon>Gunneridae</taxon>
        <taxon>Pentapetalae</taxon>
        <taxon>rosids</taxon>
        <taxon>fabids</taxon>
        <taxon>Fabales</taxon>
        <taxon>Fabaceae</taxon>
        <taxon>Papilionoideae</taxon>
        <taxon>50 kb inversion clade</taxon>
        <taxon>genistoids sensu lato</taxon>
        <taxon>core genistoids</taxon>
        <taxon>Genisteae</taxon>
        <taxon>Lupinus</taxon>
    </lineage>
</organism>
<proteinExistence type="predicted"/>
<evidence type="ECO:0000313" key="2">
    <source>
        <dbReference type="Proteomes" id="UP001497480"/>
    </source>
</evidence>
<name>A0AAV1XW30_LUPLU</name>
<accession>A0AAV1XW30</accession>
<gene>
    <name evidence="1" type="ORF">LLUT_LOCUS26941</name>
</gene>
<evidence type="ECO:0000313" key="1">
    <source>
        <dbReference type="EMBL" id="CAL0325881.1"/>
    </source>
</evidence>
<sequence>MCRFGRVCAGLTMEGGKSKIESKSRSQRDLLIVSGQVGWSLTALSSAQCQTLQDGCQFPPRLALDAANFLTLSRALTKLVEVQGKKLKLNIKVKDRAITYIQSPTAEKNVKVDLKSLLILMMERNYTLWHHSDELICLVQRHLARVEEQGWSSPSSTLPQQRQRLICGSGDETLSSTVAMGSWWWCNFMDL</sequence>
<comment type="caution">
    <text evidence="1">The sequence shown here is derived from an EMBL/GenBank/DDBJ whole genome shotgun (WGS) entry which is preliminary data.</text>
</comment>
<protein>
    <submittedName>
        <fullName evidence="1">Uncharacterized protein</fullName>
    </submittedName>
</protein>
<reference evidence="1 2" key="1">
    <citation type="submission" date="2024-03" db="EMBL/GenBank/DDBJ databases">
        <authorList>
            <person name="Martinez-Hernandez J."/>
        </authorList>
    </citation>
    <scope>NUCLEOTIDE SEQUENCE [LARGE SCALE GENOMIC DNA]</scope>
</reference>
<dbReference type="Proteomes" id="UP001497480">
    <property type="component" value="Unassembled WGS sequence"/>
</dbReference>
<keyword evidence="2" id="KW-1185">Reference proteome</keyword>
<dbReference type="EMBL" id="CAXHTB010000018">
    <property type="protein sequence ID" value="CAL0325881.1"/>
    <property type="molecule type" value="Genomic_DNA"/>
</dbReference>